<keyword evidence="2" id="KW-1185">Reference proteome</keyword>
<dbReference type="VEuPathDB" id="AmoebaDB:ACA1_026970"/>
<sequence length="127" mass="14885">MKEMREEFASVGDYVLHHKFKYPFDIQANLHQGKKFVIPPPADVENDRYVWVLNDFPYALGDEIDHYLLWSLRPFPEPKIESIIRDHVDSRAIDCVYFTNPPVLRSVPNVSHVHIMTHPLSPPHLEI</sequence>
<dbReference type="PANTHER" id="PTHR35020:SF2">
    <property type="entry name" value="N-ACETYLGLUCOSAMINE-INDUCED PROTEIN 1"/>
    <property type="match status" value="1"/>
</dbReference>
<proteinExistence type="predicted"/>
<dbReference type="InterPro" id="IPR022036">
    <property type="entry name" value="DUF3605"/>
</dbReference>
<protein>
    <submittedName>
        <fullName evidence="1">Uncharacterized protein</fullName>
    </submittedName>
</protein>
<dbReference type="GO" id="GO:0005737">
    <property type="term" value="C:cytoplasm"/>
    <property type="evidence" value="ECO:0007669"/>
    <property type="project" value="TreeGrafter"/>
</dbReference>
<organism evidence="1 2">
    <name type="scientific">Acanthamoeba castellanii (strain ATCC 30010 / Neff)</name>
    <dbReference type="NCBI Taxonomy" id="1257118"/>
    <lineage>
        <taxon>Eukaryota</taxon>
        <taxon>Amoebozoa</taxon>
        <taxon>Discosea</taxon>
        <taxon>Longamoebia</taxon>
        <taxon>Centramoebida</taxon>
        <taxon>Acanthamoebidae</taxon>
        <taxon>Acanthamoeba</taxon>
    </lineage>
</organism>
<dbReference type="EMBL" id="KB008123">
    <property type="protein sequence ID" value="ELR12240.1"/>
    <property type="molecule type" value="Genomic_DNA"/>
</dbReference>
<dbReference type="PANTHER" id="PTHR35020">
    <property type="entry name" value="N-ACETYLGLUCOSAMINE-INDUCED PROTEIN 1"/>
    <property type="match status" value="1"/>
</dbReference>
<dbReference type="Proteomes" id="UP000011083">
    <property type="component" value="Unassembled WGS sequence"/>
</dbReference>
<name>L8GGN2_ACACF</name>
<dbReference type="KEGG" id="acan:ACA1_026970"/>
<dbReference type="GeneID" id="14912740"/>
<evidence type="ECO:0000313" key="2">
    <source>
        <dbReference type="Proteomes" id="UP000011083"/>
    </source>
</evidence>
<dbReference type="GO" id="GO:0006044">
    <property type="term" value="P:N-acetylglucosamine metabolic process"/>
    <property type="evidence" value="ECO:0007669"/>
    <property type="project" value="TreeGrafter"/>
</dbReference>
<dbReference type="AlphaFoldDB" id="L8GGN2"/>
<dbReference type="OrthoDB" id="498286at2759"/>
<accession>L8GGN2</accession>
<reference evidence="1 2" key="1">
    <citation type="journal article" date="2013" name="Genome Biol.">
        <title>Genome of Acanthamoeba castellanii highlights extensive lateral gene transfer and early evolution of tyrosine kinase signaling.</title>
        <authorList>
            <person name="Clarke M."/>
            <person name="Lohan A.J."/>
            <person name="Liu B."/>
            <person name="Lagkouvardos I."/>
            <person name="Roy S."/>
            <person name="Zafar N."/>
            <person name="Bertelli C."/>
            <person name="Schilde C."/>
            <person name="Kianianmomeni A."/>
            <person name="Burglin T.R."/>
            <person name="Frech C."/>
            <person name="Turcotte B."/>
            <person name="Kopec K.O."/>
            <person name="Synnott J.M."/>
            <person name="Choo C."/>
            <person name="Paponov I."/>
            <person name="Finkler A."/>
            <person name="Soon Heng Tan C."/>
            <person name="Hutchins A.P."/>
            <person name="Weinmeier T."/>
            <person name="Rattei T."/>
            <person name="Chu J.S."/>
            <person name="Gimenez G."/>
            <person name="Irimia M."/>
            <person name="Rigden D.J."/>
            <person name="Fitzpatrick D.A."/>
            <person name="Lorenzo-Morales J."/>
            <person name="Bateman A."/>
            <person name="Chiu C.H."/>
            <person name="Tang P."/>
            <person name="Hegemann P."/>
            <person name="Fromm H."/>
            <person name="Raoult D."/>
            <person name="Greub G."/>
            <person name="Miranda-Saavedra D."/>
            <person name="Chen N."/>
            <person name="Nash P."/>
            <person name="Ginger M.L."/>
            <person name="Horn M."/>
            <person name="Schaap P."/>
            <person name="Caler L."/>
            <person name="Loftus B."/>
        </authorList>
    </citation>
    <scope>NUCLEOTIDE SEQUENCE [LARGE SCALE GENOMIC DNA]</scope>
    <source>
        <strain evidence="1 2">Neff</strain>
    </source>
</reference>
<evidence type="ECO:0000313" key="1">
    <source>
        <dbReference type="EMBL" id="ELR12240.1"/>
    </source>
</evidence>
<gene>
    <name evidence="1" type="ORF">ACA1_026970</name>
</gene>
<dbReference type="RefSeq" id="XP_004334253.1">
    <property type="nucleotide sequence ID" value="XM_004334205.1"/>
</dbReference>
<dbReference type="Pfam" id="PF12239">
    <property type="entry name" value="DUF3605"/>
    <property type="match status" value="1"/>
</dbReference>